<protein>
    <recommendedName>
        <fullName evidence="4">Secreted protein</fullName>
    </recommendedName>
</protein>
<dbReference type="KEGG" id="spon:HME9304_00811"/>
<reference evidence="2 3" key="1">
    <citation type="submission" date="2018-06" db="EMBL/GenBank/DDBJ databases">
        <title>Spongiibacterium sp. HME9304 Genome sequencing and assembly.</title>
        <authorList>
            <person name="Kang H."/>
            <person name="Kim H."/>
            <person name="Joh K."/>
        </authorList>
    </citation>
    <scope>NUCLEOTIDE SEQUENCE [LARGE SCALE GENOMIC DNA]</scope>
    <source>
        <strain evidence="2 3">HME9304</strain>
    </source>
</reference>
<name>A0A2Z4LPZ5_9FLAO</name>
<gene>
    <name evidence="2" type="ORF">HME9304_00811</name>
</gene>
<evidence type="ECO:0008006" key="4">
    <source>
        <dbReference type="Google" id="ProtNLM"/>
    </source>
</evidence>
<evidence type="ECO:0000313" key="2">
    <source>
        <dbReference type="EMBL" id="AWX43820.1"/>
    </source>
</evidence>
<organism evidence="2 3">
    <name type="scientific">Flagellimonas maritima</name>
    <dbReference type="NCBI Taxonomy" id="1383885"/>
    <lineage>
        <taxon>Bacteria</taxon>
        <taxon>Pseudomonadati</taxon>
        <taxon>Bacteroidota</taxon>
        <taxon>Flavobacteriia</taxon>
        <taxon>Flavobacteriales</taxon>
        <taxon>Flavobacteriaceae</taxon>
        <taxon>Flagellimonas</taxon>
    </lineage>
</organism>
<feature type="signal peptide" evidence="1">
    <location>
        <begin position="1"/>
        <end position="20"/>
    </location>
</feature>
<dbReference type="AlphaFoldDB" id="A0A2Z4LPZ5"/>
<keyword evidence="3" id="KW-1185">Reference proteome</keyword>
<dbReference type="OrthoDB" id="1432123at2"/>
<dbReference type="RefSeq" id="WP_112377349.1">
    <property type="nucleotide sequence ID" value="NZ_CP030104.1"/>
</dbReference>
<accession>A0A2Z4LPZ5</accession>
<feature type="chain" id="PRO_5016280642" description="Secreted protein" evidence="1">
    <location>
        <begin position="21"/>
        <end position="245"/>
    </location>
</feature>
<evidence type="ECO:0000256" key="1">
    <source>
        <dbReference type="SAM" id="SignalP"/>
    </source>
</evidence>
<sequence>MKRSFFYITLGLLSAQSVLAQGADYNADNESFGNQPMLQYAFQQLSSKSLQKIDEANIKGSPFYRRGFLEGSIYSKDGLEGKSLMRYDGYNDEVQIKINPKDTAIVKLTQNKDIYCVLGREKIVYREYFNKDGEAINGHLFKLAEADDLALYERRMKKYKEGKAATTSFEVPVASRFVLQTELYYLDKDENKIRFFKPSKKNLMTLFKTDDKTKNEKLKKFISGHNLNHKDTRDIVQVFYFYNNL</sequence>
<dbReference type="Proteomes" id="UP000248536">
    <property type="component" value="Chromosome"/>
</dbReference>
<evidence type="ECO:0000313" key="3">
    <source>
        <dbReference type="Proteomes" id="UP000248536"/>
    </source>
</evidence>
<dbReference type="EMBL" id="CP030104">
    <property type="protein sequence ID" value="AWX43820.1"/>
    <property type="molecule type" value="Genomic_DNA"/>
</dbReference>
<keyword evidence="1" id="KW-0732">Signal</keyword>
<proteinExistence type="predicted"/>